<dbReference type="GO" id="GO:0015689">
    <property type="term" value="P:molybdate ion transport"/>
    <property type="evidence" value="ECO:0007669"/>
    <property type="project" value="InterPro"/>
</dbReference>
<dbReference type="PANTHER" id="PTHR30632">
    <property type="entry name" value="MOLYBDATE-BINDING PERIPLASMIC PROTEIN"/>
    <property type="match status" value="1"/>
</dbReference>
<evidence type="ECO:0000256" key="2">
    <source>
        <dbReference type="ARBA" id="ARBA00022729"/>
    </source>
</evidence>
<accession>A0A6J6MW39</accession>
<dbReference type="SUPFAM" id="SSF53850">
    <property type="entry name" value="Periplasmic binding protein-like II"/>
    <property type="match status" value="1"/>
</dbReference>
<dbReference type="AlphaFoldDB" id="A0A6J6MW39"/>
<evidence type="ECO:0000256" key="1">
    <source>
        <dbReference type="ARBA" id="ARBA00022723"/>
    </source>
</evidence>
<keyword evidence="2" id="KW-0732">Signal</keyword>
<organism evidence="3">
    <name type="scientific">freshwater metagenome</name>
    <dbReference type="NCBI Taxonomy" id="449393"/>
    <lineage>
        <taxon>unclassified sequences</taxon>
        <taxon>metagenomes</taxon>
        <taxon>ecological metagenomes</taxon>
    </lineage>
</organism>
<keyword evidence="1" id="KW-0479">Metal-binding</keyword>
<proteinExistence type="predicted"/>
<dbReference type="EMBL" id="CAEZWU010000192">
    <property type="protein sequence ID" value="CAB4676964.1"/>
    <property type="molecule type" value="Genomic_DNA"/>
</dbReference>
<dbReference type="InterPro" id="IPR005950">
    <property type="entry name" value="ModA"/>
</dbReference>
<dbReference type="GO" id="GO:0046872">
    <property type="term" value="F:metal ion binding"/>
    <property type="evidence" value="ECO:0007669"/>
    <property type="project" value="UniProtKB-KW"/>
</dbReference>
<protein>
    <submittedName>
        <fullName evidence="3">Unannotated protein</fullName>
    </submittedName>
</protein>
<gene>
    <name evidence="3" type="ORF">UFOPK2292_01154</name>
</gene>
<dbReference type="Pfam" id="PF13531">
    <property type="entry name" value="SBP_bac_11"/>
    <property type="match status" value="1"/>
</dbReference>
<name>A0A6J6MW39_9ZZZZ</name>
<evidence type="ECO:0000313" key="3">
    <source>
        <dbReference type="EMBL" id="CAB4676964.1"/>
    </source>
</evidence>
<dbReference type="Gene3D" id="3.40.190.10">
    <property type="entry name" value="Periplasmic binding protein-like II"/>
    <property type="match status" value="2"/>
</dbReference>
<dbReference type="GO" id="GO:0030973">
    <property type="term" value="F:molybdate ion binding"/>
    <property type="evidence" value="ECO:0007669"/>
    <property type="project" value="TreeGrafter"/>
</dbReference>
<dbReference type="NCBIfam" id="TIGR01256">
    <property type="entry name" value="modA"/>
    <property type="match status" value="1"/>
</dbReference>
<dbReference type="PIRSF" id="PIRSF004846">
    <property type="entry name" value="ModA"/>
    <property type="match status" value="1"/>
</dbReference>
<reference evidence="3" key="1">
    <citation type="submission" date="2020-05" db="EMBL/GenBank/DDBJ databases">
        <authorList>
            <person name="Chiriac C."/>
            <person name="Salcher M."/>
            <person name="Ghai R."/>
            <person name="Kavagutti S V."/>
        </authorList>
    </citation>
    <scope>NUCLEOTIDE SEQUENCE</scope>
</reference>
<dbReference type="InterPro" id="IPR050682">
    <property type="entry name" value="ModA/WtpA"/>
</dbReference>
<dbReference type="PANTHER" id="PTHR30632:SF0">
    <property type="entry name" value="SULFATE-BINDING PROTEIN"/>
    <property type="match status" value="1"/>
</dbReference>
<sequence length="287" mass="30735">MQPWQFTMKMPPQLWCQGKLLQFKKLITVPRFKILLAICVAIGLTHGSASRALVATNDNLQGTITVSAASSLSDSFVEIAKVFRKENPKVKIRFNFGSSSSLVAQIQAGAPSDLIASADLSNIEKLIKSGEVASAGYPKIFAHNQMAIAVKPGNPLKIKTVSDLKNAKFLSLCGATVPCGQYSATVLKLARLNIDESKITRAVDAKSALNAVAIGDADAAIVYLTDVLSAKKSVTLVKVPKALNVDAIYGVALLRNSNNREVAVAFIDYLLSVKGQELLQSFGFIKI</sequence>